<dbReference type="GO" id="GO:0016301">
    <property type="term" value="F:kinase activity"/>
    <property type="evidence" value="ECO:0007669"/>
    <property type="project" value="UniProtKB-KW"/>
</dbReference>
<dbReference type="SUPFAM" id="SSF54593">
    <property type="entry name" value="Glyoxalase/Bleomycin resistance protein/Dihydroxybiphenyl dioxygenase"/>
    <property type="match status" value="1"/>
</dbReference>
<evidence type="ECO:0000313" key="3">
    <source>
        <dbReference type="Proteomes" id="UP000051295"/>
    </source>
</evidence>
<keyword evidence="2" id="KW-0808">Transferase</keyword>
<dbReference type="Pfam" id="PF13468">
    <property type="entry name" value="Glyoxalase_3"/>
    <property type="match status" value="1"/>
</dbReference>
<organism evidence="2 3">
    <name type="scientific">Roseovarius atlanticus</name>
    <dbReference type="NCBI Taxonomy" id="1641875"/>
    <lineage>
        <taxon>Bacteria</taxon>
        <taxon>Pseudomonadati</taxon>
        <taxon>Pseudomonadota</taxon>
        <taxon>Alphaproteobacteria</taxon>
        <taxon>Rhodobacterales</taxon>
        <taxon>Roseobacteraceae</taxon>
        <taxon>Roseovarius</taxon>
    </lineage>
</organism>
<dbReference type="InterPro" id="IPR029068">
    <property type="entry name" value="Glyas_Bleomycin-R_OHBP_Dase"/>
</dbReference>
<comment type="caution">
    <text evidence="2">The sequence shown here is derived from an EMBL/GenBank/DDBJ whole genome shotgun (WGS) entry which is preliminary data.</text>
</comment>
<dbReference type="AlphaFoldDB" id="A0A0T5NU83"/>
<accession>A0A0T5NU83</accession>
<reference evidence="2 3" key="1">
    <citation type="submission" date="2015-04" db="EMBL/GenBank/DDBJ databases">
        <title>The draft genome sequence of Roseovarius sp.R12b.</title>
        <authorList>
            <person name="Li G."/>
            <person name="Lai Q."/>
            <person name="Shao Z."/>
            <person name="Yan P."/>
        </authorList>
    </citation>
    <scope>NUCLEOTIDE SEQUENCE [LARGE SCALE GENOMIC DNA]</scope>
    <source>
        <strain evidence="2 3">R12B</strain>
    </source>
</reference>
<dbReference type="RefSeq" id="WP_057793456.1">
    <property type="nucleotide sequence ID" value="NZ_LAXJ01000010.1"/>
</dbReference>
<dbReference type="InterPro" id="IPR025870">
    <property type="entry name" value="Glyoxalase-like_dom"/>
</dbReference>
<proteinExistence type="predicted"/>
<evidence type="ECO:0000313" key="2">
    <source>
        <dbReference type="EMBL" id="KRS12278.1"/>
    </source>
</evidence>
<sequence>MLKLDHFAVAAETLNAGRAYAEDALGVALRPGGQHAHFGTHNMLLGLEEGLYLEVIAIDPEAPEPGYARWFDLDRFEGRPRPTNWICNTPDLGAVVGRFPQAGVPVPLARGELRWQMAVPADGRLPWDNLFPAVIEWQCAQHPAQMLPASGCRLDRLVVTHPEAEALKGALAPVLSDARVVYETGAPALRAELTTPRGACVLA</sequence>
<name>A0A0T5NU83_9RHOB</name>
<dbReference type="PATRIC" id="fig|1641875.4.peg.93"/>
<dbReference type="Proteomes" id="UP000051295">
    <property type="component" value="Unassembled WGS sequence"/>
</dbReference>
<dbReference type="Gene3D" id="3.10.180.10">
    <property type="entry name" value="2,3-Dihydroxybiphenyl 1,2-Dioxygenase, domain 1"/>
    <property type="match status" value="1"/>
</dbReference>
<keyword evidence="3" id="KW-1185">Reference proteome</keyword>
<dbReference type="OrthoDB" id="8451710at2"/>
<dbReference type="EMBL" id="LAXJ01000010">
    <property type="protein sequence ID" value="KRS12278.1"/>
    <property type="molecule type" value="Genomic_DNA"/>
</dbReference>
<dbReference type="STRING" id="1641875.XM53_11545"/>
<keyword evidence="2" id="KW-0418">Kinase</keyword>
<evidence type="ECO:0000259" key="1">
    <source>
        <dbReference type="Pfam" id="PF13468"/>
    </source>
</evidence>
<protein>
    <submittedName>
        <fullName evidence="2">Polyphosphate kinase</fullName>
    </submittedName>
</protein>
<feature type="domain" description="Glyoxalase-like" evidence="1">
    <location>
        <begin position="4"/>
        <end position="174"/>
    </location>
</feature>
<gene>
    <name evidence="2" type="ORF">XM53_11545</name>
</gene>